<keyword evidence="4" id="KW-0249">Electron transport</keyword>
<evidence type="ECO:0000256" key="8">
    <source>
        <dbReference type="SAM" id="Phobius"/>
    </source>
</evidence>
<dbReference type="EMBL" id="FZPA01000002">
    <property type="protein sequence ID" value="SNS54545.1"/>
    <property type="molecule type" value="Genomic_DNA"/>
</dbReference>
<gene>
    <name evidence="10" type="ORF">SAMN06295955_10215</name>
</gene>
<evidence type="ECO:0000313" key="10">
    <source>
        <dbReference type="EMBL" id="SNS54545.1"/>
    </source>
</evidence>
<keyword evidence="2 6" id="KW-0349">Heme</keyword>
<keyword evidence="3 6" id="KW-0479">Metal-binding</keyword>
<evidence type="ECO:0000256" key="2">
    <source>
        <dbReference type="ARBA" id="ARBA00022617"/>
    </source>
</evidence>
<name>A0A239FCQ3_9SPHN</name>
<dbReference type="GO" id="GO:0020037">
    <property type="term" value="F:heme binding"/>
    <property type="evidence" value="ECO:0007669"/>
    <property type="project" value="InterPro"/>
</dbReference>
<evidence type="ECO:0000256" key="1">
    <source>
        <dbReference type="ARBA" id="ARBA00022448"/>
    </source>
</evidence>
<dbReference type="Pfam" id="PF00034">
    <property type="entry name" value="Cytochrom_C"/>
    <property type="match status" value="1"/>
</dbReference>
<dbReference type="Proteomes" id="UP000198339">
    <property type="component" value="Unassembled WGS sequence"/>
</dbReference>
<dbReference type="InterPro" id="IPR036909">
    <property type="entry name" value="Cyt_c-like_dom_sf"/>
</dbReference>
<protein>
    <submittedName>
        <fullName evidence="10">Cytochrome c</fullName>
    </submittedName>
</protein>
<feature type="region of interest" description="Disordered" evidence="7">
    <location>
        <begin position="208"/>
        <end position="253"/>
    </location>
</feature>
<evidence type="ECO:0000256" key="4">
    <source>
        <dbReference type="ARBA" id="ARBA00022982"/>
    </source>
</evidence>
<dbReference type="PANTHER" id="PTHR11961">
    <property type="entry name" value="CYTOCHROME C"/>
    <property type="match status" value="1"/>
</dbReference>
<keyword evidence="8" id="KW-0472">Membrane</keyword>
<feature type="transmembrane region" description="Helical" evidence="8">
    <location>
        <begin position="45"/>
        <end position="68"/>
    </location>
</feature>
<keyword evidence="8" id="KW-1133">Transmembrane helix</keyword>
<keyword evidence="5 6" id="KW-0408">Iron</keyword>
<evidence type="ECO:0000256" key="3">
    <source>
        <dbReference type="ARBA" id="ARBA00022723"/>
    </source>
</evidence>
<dbReference type="InterPro" id="IPR002327">
    <property type="entry name" value="Cyt_c_1A/1B"/>
</dbReference>
<accession>A0A239FCQ3</accession>
<evidence type="ECO:0000256" key="5">
    <source>
        <dbReference type="ARBA" id="ARBA00023004"/>
    </source>
</evidence>
<dbReference type="SUPFAM" id="SSF46626">
    <property type="entry name" value="Cytochrome c"/>
    <property type="match status" value="1"/>
</dbReference>
<keyword evidence="11" id="KW-1185">Reference proteome</keyword>
<dbReference type="PROSITE" id="PS51007">
    <property type="entry name" value="CYTC"/>
    <property type="match status" value="1"/>
</dbReference>
<keyword evidence="8" id="KW-0812">Transmembrane</keyword>
<dbReference type="PRINTS" id="PR00604">
    <property type="entry name" value="CYTCHRMECIAB"/>
</dbReference>
<proteinExistence type="predicted"/>
<dbReference type="Gene3D" id="1.10.760.10">
    <property type="entry name" value="Cytochrome c-like domain"/>
    <property type="match status" value="1"/>
</dbReference>
<sequence length="253" mass="25546">MRETAFIPLRRRARVSKGATNSIKRADKGAPANGAARMDNRNNTIAGWVLFAGICALGLSIGSGMVFATHHPEKEGYPIEDSEAGAGGEAATPLPNLLAAADPAKGEAVFAKCAACHTVNQGGANGIGPNLYGTMGEEIGHGKQGFAFSAALAGVGGSWDFEKMDAWLTSPRKFAPGTKMSFAGLSSPEDRANLMVYLNSQGSNLPLPAPVETAAAEGGEEAAAAAAEGDAAPAEAAAAPAEGEAPAPAEAKK</sequence>
<feature type="domain" description="Cytochrome c" evidence="9">
    <location>
        <begin position="101"/>
        <end position="202"/>
    </location>
</feature>
<dbReference type="InterPro" id="IPR009056">
    <property type="entry name" value="Cyt_c-like_dom"/>
</dbReference>
<evidence type="ECO:0000259" key="9">
    <source>
        <dbReference type="PROSITE" id="PS51007"/>
    </source>
</evidence>
<dbReference type="AlphaFoldDB" id="A0A239FCQ3"/>
<evidence type="ECO:0000256" key="7">
    <source>
        <dbReference type="SAM" id="MobiDB-lite"/>
    </source>
</evidence>
<reference evidence="10 11" key="1">
    <citation type="submission" date="2017-06" db="EMBL/GenBank/DDBJ databases">
        <authorList>
            <person name="Kim H.J."/>
            <person name="Triplett B.A."/>
        </authorList>
    </citation>
    <scope>NUCLEOTIDE SEQUENCE [LARGE SCALE GENOMIC DNA]</scope>
    <source>
        <strain evidence="10 11">DS15</strain>
    </source>
</reference>
<dbReference type="GO" id="GO:0046872">
    <property type="term" value="F:metal ion binding"/>
    <property type="evidence" value="ECO:0007669"/>
    <property type="project" value="UniProtKB-KW"/>
</dbReference>
<keyword evidence="1" id="KW-0813">Transport</keyword>
<organism evidence="10 11">
    <name type="scientific">Sphingopyxis indica</name>
    <dbReference type="NCBI Taxonomy" id="436663"/>
    <lineage>
        <taxon>Bacteria</taxon>
        <taxon>Pseudomonadati</taxon>
        <taxon>Pseudomonadota</taxon>
        <taxon>Alphaproteobacteria</taxon>
        <taxon>Sphingomonadales</taxon>
        <taxon>Sphingomonadaceae</taxon>
        <taxon>Sphingopyxis</taxon>
    </lineage>
</organism>
<evidence type="ECO:0000313" key="11">
    <source>
        <dbReference type="Proteomes" id="UP000198339"/>
    </source>
</evidence>
<dbReference type="GO" id="GO:0009055">
    <property type="term" value="F:electron transfer activity"/>
    <property type="evidence" value="ECO:0007669"/>
    <property type="project" value="InterPro"/>
</dbReference>
<evidence type="ECO:0000256" key="6">
    <source>
        <dbReference type="PROSITE-ProRule" id="PRU00433"/>
    </source>
</evidence>
<feature type="compositionally biased region" description="Low complexity" evidence="7">
    <location>
        <begin position="210"/>
        <end position="253"/>
    </location>
</feature>